<protein>
    <recommendedName>
        <fullName evidence="1">Double-GTPase 2 domain-containing protein</fullName>
    </recommendedName>
</protein>
<dbReference type="Pfam" id="PF19993">
    <property type="entry name" value="DO-GTPase2"/>
    <property type="match status" value="1"/>
</dbReference>
<keyword evidence="3" id="KW-1185">Reference proteome</keyword>
<organism evidence="2 3">
    <name type="scientific">Kitasatospora kifunensis</name>
    <name type="common">Streptomyces kifunensis</name>
    <dbReference type="NCBI Taxonomy" id="58351"/>
    <lineage>
        <taxon>Bacteria</taxon>
        <taxon>Bacillati</taxon>
        <taxon>Actinomycetota</taxon>
        <taxon>Actinomycetes</taxon>
        <taxon>Kitasatosporales</taxon>
        <taxon>Streptomycetaceae</taxon>
        <taxon>Kitasatospora</taxon>
    </lineage>
</organism>
<dbReference type="RefSeq" id="WP_184943982.1">
    <property type="nucleotide sequence ID" value="NZ_JACHJV010000002.1"/>
</dbReference>
<dbReference type="EMBL" id="JACHJV010000002">
    <property type="protein sequence ID" value="MBB4927555.1"/>
    <property type="molecule type" value="Genomic_DNA"/>
</dbReference>
<dbReference type="InterPro" id="IPR045528">
    <property type="entry name" value="DO-GTPase2"/>
</dbReference>
<dbReference type="AlphaFoldDB" id="A0A7W7VZD0"/>
<evidence type="ECO:0000259" key="1">
    <source>
        <dbReference type="Pfam" id="PF19993"/>
    </source>
</evidence>
<proteinExistence type="predicted"/>
<dbReference type="Proteomes" id="UP000540506">
    <property type="component" value="Unassembled WGS sequence"/>
</dbReference>
<reference evidence="2 3" key="1">
    <citation type="submission" date="2020-08" db="EMBL/GenBank/DDBJ databases">
        <title>Sequencing the genomes of 1000 actinobacteria strains.</title>
        <authorList>
            <person name="Klenk H.-P."/>
        </authorList>
    </citation>
    <scope>NUCLEOTIDE SEQUENCE [LARGE SCALE GENOMIC DNA]</scope>
    <source>
        <strain evidence="2 3">DSM 41654</strain>
    </source>
</reference>
<evidence type="ECO:0000313" key="3">
    <source>
        <dbReference type="Proteomes" id="UP000540506"/>
    </source>
</evidence>
<accession>A0A7W7VZD0</accession>
<gene>
    <name evidence="2" type="ORF">FHR34_006650</name>
</gene>
<sequence length="405" mass="44745">MAASLACPYCYETFTVREIMFRCSTQTSPAGKRCKRERDPVLVERRGLRGELGPVFTADGRTQLAPCPQCEAVTTFRICPVCHSTLPAQFGVVDNRLIAMVGAKASGKTVYMTVLLHELMNRVGARGGFALMAADDETMTRFGTDYQEPLYQDSQLFHGTRTAVANDNRVDPLVFRFGLERRRLLHSRPEHTLLSFFDTAGEDFNSHESIQVNTRYLANADGIILILDPLQFPGSRPLARPGSVLPQTEGEDSPINVLSRVTSMLLPYRAGGGLGARLRPSRRGAGRISTPIAVVFAKLDAFWDGLAPGSPLLAQPPGDERFHTADSLDVHEEVRHLLREWRGGAIDQILETNYQRYRYFGISALGNSPTADSRVAPTGIQPYRVTDPLLWLLSEFGSVARHGRG</sequence>
<evidence type="ECO:0000313" key="2">
    <source>
        <dbReference type="EMBL" id="MBB4927555.1"/>
    </source>
</evidence>
<name>A0A7W7VZD0_KITKI</name>
<comment type="caution">
    <text evidence="2">The sequence shown here is derived from an EMBL/GenBank/DDBJ whole genome shotgun (WGS) entry which is preliminary data.</text>
</comment>
<feature type="domain" description="Double-GTPase 2" evidence="1">
    <location>
        <begin position="96"/>
        <end position="240"/>
    </location>
</feature>